<comment type="cofactor">
    <cofactor evidence="5">
        <name>FMN</name>
        <dbReference type="ChEBI" id="CHEBI:58210"/>
    </cofactor>
    <text evidence="5">Binds 1 FMN per subunit.</text>
</comment>
<keyword evidence="3 5" id="KW-0288">FMN</keyword>
<evidence type="ECO:0000256" key="4">
    <source>
        <dbReference type="ARBA" id="ARBA00023002"/>
    </source>
</evidence>
<organism evidence="9 10">
    <name type="scientific">Cellulomonas aerilata</name>
    <dbReference type="NCBI Taxonomy" id="515326"/>
    <lineage>
        <taxon>Bacteria</taxon>
        <taxon>Bacillati</taxon>
        <taxon>Actinomycetota</taxon>
        <taxon>Actinomycetes</taxon>
        <taxon>Micrococcales</taxon>
        <taxon>Cellulomonadaceae</taxon>
        <taxon>Cellulomonas</taxon>
    </lineage>
</organism>
<keyword evidence="4" id="KW-0560">Oxidoreductase</keyword>
<proteinExistence type="inferred from homology"/>
<dbReference type="InterPro" id="IPR019576">
    <property type="entry name" value="Pyridoxamine_oxidase_dimer_C"/>
</dbReference>
<dbReference type="PIRSF" id="PIRSF000190">
    <property type="entry name" value="Pyd_amn-ph_oxd"/>
    <property type="match status" value="1"/>
</dbReference>
<dbReference type="Proteomes" id="UP000321181">
    <property type="component" value="Unassembled WGS sequence"/>
</dbReference>
<gene>
    <name evidence="9" type="ORF">CAE01nite_34620</name>
</gene>
<dbReference type="InterPro" id="IPR000659">
    <property type="entry name" value="Pyridox_Oxase"/>
</dbReference>
<keyword evidence="2" id="KW-0285">Flavoprotein</keyword>
<feature type="region of interest" description="Disordered" evidence="6">
    <location>
        <begin position="213"/>
        <end position="238"/>
    </location>
</feature>
<dbReference type="InterPro" id="IPR011576">
    <property type="entry name" value="Pyridox_Oxase_N"/>
</dbReference>
<evidence type="ECO:0000256" key="5">
    <source>
        <dbReference type="PIRSR" id="PIRSR000190-2"/>
    </source>
</evidence>
<evidence type="ECO:0000259" key="8">
    <source>
        <dbReference type="Pfam" id="PF10590"/>
    </source>
</evidence>
<sequence length="238" mass="25327">MSTQEPGELRPLLRRLPALAGPFPVLDPADLPDRPDALFVRWLHEAVDAGVREPHAMTVATADGAGRPSARVVILKDLVDGGWQFATDARSRKATDLEANPAASVSFYWREQGRQVRLDGTARALGPEASAADFLARSPASRAAALATRPGEPLPSTADLQEAMAGALARVEQDPGTVLAEWVLYSVVPHTVEFWQGDPRRAHTRVVYRRGAPGGGAVGAGDSAGSTSAGWSRELVWP</sequence>
<evidence type="ECO:0000259" key="7">
    <source>
        <dbReference type="Pfam" id="PF01243"/>
    </source>
</evidence>
<dbReference type="InterPro" id="IPR012349">
    <property type="entry name" value="Split_barrel_FMN-bd"/>
</dbReference>
<feature type="binding site" evidence="5">
    <location>
        <position position="205"/>
    </location>
    <ligand>
        <name>FMN</name>
        <dbReference type="ChEBI" id="CHEBI:58210"/>
    </ligand>
</feature>
<protein>
    <submittedName>
        <fullName evidence="9">Pyridoxamine 5'-phosphate oxidase</fullName>
    </submittedName>
</protein>
<evidence type="ECO:0000256" key="2">
    <source>
        <dbReference type="ARBA" id="ARBA00022630"/>
    </source>
</evidence>
<dbReference type="Gene3D" id="2.30.110.10">
    <property type="entry name" value="Electron Transport, Fmn-binding Protein, Chain A"/>
    <property type="match status" value="1"/>
</dbReference>
<dbReference type="Pfam" id="PF01243">
    <property type="entry name" value="PNPOx_N"/>
    <property type="match status" value="1"/>
</dbReference>
<dbReference type="GO" id="GO:0004733">
    <property type="term" value="F:pyridoxamine phosphate oxidase activity"/>
    <property type="evidence" value="ECO:0007669"/>
    <property type="project" value="InterPro"/>
</dbReference>
<evidence type="ECO:0000313" key="10">
    <source>
        <dbReference type="Proteomes" id="UP000321181"/>
    </source>
</evidence>
<feature type="compositionally biased region" description="Low complexity" evidence="6">
    <location>
        <begin position="220"/>
        <end position="232"/>
    </location>
</feature>
<accession>A0A512DGX0</accession>
<feature type="binding site" evidence="5">
    <location>
        <position position="92"/>
    </location>
    <ligand>
        <name>FMN</name>
        <dbReference type="ChEBI" id="CHEBI:58210"/>
    </ligand>
</feature>
<dbReference type="RefSeq" id="WP_146906783.1">
    <property type="nucleotide sequence ID" value="NZ_BAAARM010000007.1"/>
</dbReference>
<comment type="caution">
    <text evidence="9">The sequence shown here is derived from an EMBL/GenBank/DDBJ whole genome shotgun (WGS) entry which is preliminary data.</text>
</comment>
<feature type="binding site" evidence="5">
    <location>
        <position position="115"/>
    </location>
    <ligand>
        <name>FMN</name>
        <dbReference type="ChEBI" id="CHEBI:58210"/>
    </ligand>
</feature>
<feature type="binding site" evidence="5">
    <location>
        <position position="195"/>
    </location>
    <ligand>
        <name>FMN</name>
        <dbReference type="ChEBI" id="CHEBI:58210"/>
    </ligand>
</feature>
<name>A0A512DGX0_9CELL</name>
<dbReference type="GO" id="GO:0008615">
    <property type="term" value="P:pyridoxine biosynthetic process"/>
    <property type="evidence" value="ECO:0007669"/>
    <property type="project" value="InterPro"/>
</dbReference>
<feature type="domain" description="Pyridoxamine 5'-phosphate oxidase N-terminal" evidence="7">
    <location>
        <begin position="43"/>
        <end position="153"/>
    </location>
</feature>
<dbReference type="GO" id="GO:0010181">
    <property type="term" value="F:FMN binding"/>
    <property type="evidence" value="ECO:0007669"/>
    <property type="project" value="InterPro"/>
</dbReference>
<evidence type="ECO:0000256" key="1">
    <source>
        <dbReference type="ARBA" id="ARBA00007301"/>
    </source>
</evidence>
<dbReference type="PANTHER" id="PTHR10851:SF0">
    <property type="entry name" value="PYRIDOXINE-5'-PHOSPHATE OXIDASE"/>
    <property type="match status" value="1"/>
</dbReference>
<evidence type="ECO:0000256" key="3">
    <source>
        <dbReference type="ARBA" id="ARBA00022643"/>
    </source>
</evidence>
<feature type="domain" description="Pyridoxine 5'-phosphate oxidase dimerisation C-terminal" evidence="8">
    <location>
        <begin position="182"/>
        <end position="238"/>
    </location>
</feature>
<evidence type="ECO:0000313" key="9">
    <source>
        <dbReference type="EMBL" id="GEO35737.1"/>
    </source>
</evidence>
<dbReference type="OrthoDB" id="9780392at2"/>
<dbReference type="SUPFAM" id="SSF50475">
    <property type="entry name" value="FMN-binding split barrel"/>
    <property type="match status" value="1"/>
</dbReference>
<feature type="binding site" evidence="5">
    <location>
        <begin position="71"/>
        <end position="76"/>
    </location>
    <ligand>
        <name>FMN</name>
        <dbReference type="ChEBI" id="CHEBI:58210"/>
    </ligand>
</feature>
<reference evidence="9 10" key="1">
    <citation type="submission" date="2019-07" db="EMBL/GenBank/DDBJ databases">
        <title>Whole genome shotgun sequence of Cellulomonas aerilata NBRC 106308.</title>
        <authorList>
            <person name="Hosoyama A."/>
            <person name="Uohara A."/>
            <person name="Ohji S."/>
            <person name="Ichikawa N."/>
        </authorList>
    </citation>
    <scope>NUCLEOTIDE SEQUENCE [LARGE SCALE GENOMIC DNA]</scope>
    <source>
        <strain evidence="9 10">NBRC 106308</strain>
    </source>
</reference>
<dbReference type="AlphaFoldDB" id="A0A512DGX0"/>
<dbReference type="PANTHER" id="PTHR10851">
    <property type="entry name" value="PYRIDOXINE-5-PHOSPHATE OXIDASE"/>
    <property type="match status" value="1"/>
</dbReference>
<dbReference type="Pfam" id="PF10590">
    <property type="entry name" value="PNP_phzG_C"/>
    <property type="match status" value="1"/>
</dbReference>
<evidence type="ECO:0000256" key="6">
    <source>
        <dbReference type="SAM" id="MobiDB-lite"/>
    </source>
</evidence>
<dbReference type="EMBL" id="BJYY01000022">
    <property type="protein sequence ID" value="GEO35737.1"/>
    <property type="molecule type" value="Genomic_DNA"/>
</dbReference>
<feature type="binding site" evidence="5">
    <location>
        <position position="93"/>
    </location>
    <ligand>
        <name>FMN</name>
        <dbReference type="ChEBI" id="CHEBI:58210"/>
    </ligand>
</feature>
<comment type="similarity">
    <text evidence="1">Belongs to the pyridoxamine 5'-phosphate oxidase family.</text>
</comment>
<keyword evidence="10" id="KW-1185">Reference proteome</keyword>
<dbReference type="NCBIfam" id="NF004231">
    <property type="entry name" value="PRK05679.1"/>
    <property type="match status" value="1"/>
</dbReference>